<accession>A3KAM8</accession>
<proteinExistence type="predicted"/>
<evidence type="ECO:0000256" key="5">
    <source>
        <dbReference type="SAM" id="SignalP"/>
    </source>
</evidence>
<feature type="chain" id="PRO_5002654558" description="Translocation and assembly module TamB C-terminal domain-containing protein" evidence="5">
    <location>
        <begin position="19"/>
        <end position="1578"/>
    </location>
</feature>
<sequence>MRLLLLCLCLLWPFAVVAQDENSDRGYIQGLLEDALSNDNMTVRLEGFRGALSSRATVERITIADPQGVWLEAANVALQWNRSDLLLGRVEIQEISMETLSLPRLPNAPADAPTPEARSAFALPDLPVALILEQLQVDTVDLGAAVIGEAAQLRVTGSASLQGGEGQAQLNIDRLDQGGEIALTGSYSNSTRELGLDLSVTEPEGGLAVSLLGVPGEPSVALTLKGNAPIDDFEAELTLATDGTERLAGTVILRADGNDDTRRFRVDVAGDVASLVAPQYREFLGDQVSLAAEVLQQADGATELSELDLSADALRLTGYARIGADGWPERLDLQGGITPPQGERVVLPIPGPDTSVAGVTLEATFNAEEGNGWSLQTVVEGFDREGLGTIDRLALSGNGEIARDETRVTGTLRLGASDLALDDPALAQAVGPALNGTLDFGWQPSSPLLISDLDLSGADYGLDGEVSVSALDALNPVISPDVRLRADDLSRFARLAGLDLDGAAELRISGSVLPSSGGFDITLNGTTRNLSTGIAQADPLLAGSGSLRIEARRDEDGLFADVLRIATAAAQINGTAQLASGTGQADLDIALNDTALLLPGVEGQSDIAVKAVQGPQGWDIDLDGTIPDVARVQFDGTVDPAAQNGPSVTGALEAQVSRLSPFSKLAGRDLSGAANLSVAGQGVVGAQTFEATVEARTTNVSVSVDAVDALLDGVSDLAFTARRGTDKRFEIQDLKYDGLGTIRLDGTVTGSSLEDAEVDGKLLVDVPNLAPLSGVAGRRMSGSVLANVDATGQVMQGPLNLRGSARTEDVVTGLDRFDPLLIGRSDLQFDARRNAEGVYTLSSFSYRGVGTITLDGTISGSSLDDAAINGRVQADLPRLAPLSGLAGRQLSGAVVADVRATGTVMSGPLDLSADVQARDVGLSVPAVDPLLRGTTTLNLTATRDASDVITVSSLSLDGAATLRFSGTVAGLMDEGQLRVDGKAQGDMPNLSALAGLTGQALRGSVTFDTDIAVVQPDGPVDVTGTVTARGLGIGNPTLDPFLAGTTRADIDLQRTAGGALRIERLVVDGSSIDGSVSGSLSGQAADLRLDVTVAGVERLVPELPGSVRVSGTARHSGGPWRVDLNGTGPGGIGARVSGTAAQNFSTVNLNLNGTAPLGLANARLAPQSITGVLNFDVAINGRPSLAAVSGRVSTDGARLAVPSLDISLDGIAGGVGLTGGRAQLDLTGNISTGGQVQITGPITLAPPFNAQLVATLRNAGLRQADVFETTANGRITVEGPLTGGALIAGRIDLGQVEVRVPNIGPSYQALDGLKHVNMPADVARTLQFAGLGPKARAASGGGGGGGAAYPIDLTVNAPNRIFVRGRGLDAELGGTLRLTGTTADIVPVGQFDLVRGRLDLLGRRLDLTVGEVALRGSFDPYIRFAAVSRVEDTEITISIEGPANSPELTVTSSPSLPQDEALAFFLFGQSVTNLSPLQAVQLAAAIRTLSGQGGLGLTDELRTGLGVDNLDIGTSEDGTAEARVGKYISENIYTDVVVGSDGKSEINLNLNVTDSVTVRGRVGSDGTSGLGVYFEKDY</sequence>
<evidence type="ECO:0000256" key="3">
    <source>
        <dbReference type="ARBA" id="ARBA00022989"/>
    </source>
</evidence>
<dbReference type="RefSeq" id="WP_005863823.1">
    <property type="nucleotide sequence ID" value="NZ_AAYA01000023.1"/>
</dbReference>
<evidence type="ECO:0000313" key="8">
    <source>
        <dbReference type="Proteomes" id="UP000005713"/>
    </source>
</evidence>
<keyword evidence="2" id="KW-0812">Transmembrane</keyword>
<evidence type="ECO:0000313" key="7">
    <source>
        <dbReference type="EMBL" id="EBA05792.1"/>
    </source>
</evidence>
<comment type="caution">
    <text evidence="7">The sequence shown here is derived from an EMBL/GenBank/DDBJ whole genome shotgun (WGS) entry which is preliminary data.</text>
</comment>
<dbReference type="PANTHER" id="PTHR36985:SF1">
    <property type="entry name" value="TRANSLOCATION AND ASSEMBLY MODULE SUBUNIT TAMB"/>
    <property type="match status" value="1"/>
</dbReference>
<keyword evidence="8" id="KW-1185">Reference proteome</keyword>
<dbReference type="EMBL" id="AAYA01000023">
    <property type="protein sequence ID" value="EBA05792.1"/>
    <property type="molecule type" value="Genomic_DNA"/>
</dbReference>
<dbReference type="GO" id="GO:0009306">
    <property type="term" value="P:protein secretion"/>
    <property type="evidence" value="ECO:0007669"/>
    <property type="project" value="InterPro"/>
</dbReference>
<evidence type="ECO:0000256" key="2">
    <source>
        <dbReference type="ARBA" id="ARBA00022692"/>
    </source>
</evidence>
<dbReference type="PANTHER" id="PTHR36985">
    <property type="entry name" value="TRANSLOCATION AND ASSEMBLY MODULE SUBUNIT TAMB"/>
    <property type="match status" value="1"/>
</dbReference>
<name>A3KAM8_SAGS3</name>
<dbReference type="eggNOG" id="COG2911">
    <property type="taxonomic scope" value="Bacteria"/>
</dbReference>
<dbReference type="OrthoDB" id="7784409at2"/>
<feature type="domain" description="Translocation and assembly module TamB C-terminal" evidence="6">
    <location>
        <begin position="1226"/>
        <end position="1578"/>
    </location>
</feature>
<dbReference type="GO" id="GO:0097347">
    <property type="term" value="C:TAM protein secretion complex"/>
    <property type="evidence" value="ECO:0007669"/>
    <property type="project" value="TreeGrafter"/>
</dbReference>
<dbReference type="TCDB" id="9.B.121.6.5">
    <property type="family name" value="the asma (asma) family"/>
</dbReference>
<reference evidence="7 8" key="1">
    <citation type="submission" date="2006-06" db="EMBL/GenBank/DDBJ databases">
        <authorList>
            <person name="Moran M.A."/>
            <person name="Ferriera S."/>
            <person name="Johnson J."/>
            <person name="Kravitz S."/>
            <person name="Beeson K."/>
            <person name="Sutton G."/>
            <person name="Rogers Y.-H."/>
            <person name="Friedman R."/>
            <person name="Frazier M."/>
            <person name="Venter J.C."/>
        </authorList>
    </citation>
    <scope>NUCLEOTIDE SEQUENCE [LARGE SCALE GENOMIC DNA]</scope>
    <source>
        <strain evidence="7 8">E-37</strain>
    </source>
</reference>
<comment type="subcellular location">
    <subcellularLocation>
        <location evidence="1">Membrane</location>
        <topology evidence="1">Single-pass membrane protein</topology>
    </subcellularLocation>
</comment>
<keyword evidence="5" id="KW-0732">Signal</keyword>
<feature type="signal peptide" evidence="5">
    <location>
        <begin position="1"/>
        <end position="18"/>
    </location>
</feature>
<gene>
    <name evidence="7" type="ORF">SSE37_09558</name>
</gene>
<evidence type="ECO:0000256" key="1">
    <source>
        <dbReference type="ARBA" id="ARBA00004167"/>
    </source>
</evidence>
<dbReference type="Pfam" id="PF04357">
    <property type="entry name" value="TamB"/>
    <property type="match status" value="1"/>
</dbReference>
<organism evidence="7 8">
    <name type="scientific">Sagittula stellata (strain ATCC 700073 / DSM 11524 / E-37)</name>
    <dbReference type="NCBI Taxonomy" id="388399"/>
    <lineage>
        <taxon>Bacteria</taxon>
        <taxon>Pseudomonadati</taxon>
        <taxon>Pseudomonadota</taxon>
        <taxon>Alphaproteobacteria</taxon>
        <taxon>Rhodobacterales</taxon>
        <taxon>Roseobacteraceae</taxon>
        <taxon>Sagittula</taxon>
    </lineage>
</organism>
<dbReference type="InterPro" id="IPR007452">
    <property type="entry name" value="TamB_C"/>
</dbReference>
<protein>
    <recommendedName>
        <fullName evidence="6">Translocation and assembly module TamB C-terminal domain-containing protein</fullName>
    </recommendedName>
</protein>
<keyword evidence="3" id="KW-1133">Transmembrane helix</keyword>
<keyword evidence="4" id="KW-0472">Membrane</keyword>
<dbReference type="GO" id="GO:0005886">
    <property type="term" value="C:plasma membrane"/>
    <property type="evidence" value="ECO:0007669"/>
    <property type="project" value="InterPro"/>
</dbReference>
<evidence type="ECO:0000256" key="4">
    <source>
        <dbReference type="ARBA" id="ARBA00023136"/>
    </source>
</evidence>
<dbReference type="Proteomes" id="UP000005713">
    <property type="component" value="Unassembled WGS sequence"/>
</dbReference>
<evidence type="ECO:0000259" key="6">
    <source>
        <dbReference type="Pfam" id="PF04357"/>
    </source>
</evidence>